<keyword evidence="2" id="KW-0472">Membrane</keyword>
<evidence type="ECO:0000313" key="4">
    <source>
        <dbReference type="Proteomes" id="UP000186136"/>
    </source>
</evidence>
<evidence type="ECO:0000256" key="2">
    <source>
        <dbReference type="SAM" id="Phobius"/>
    </source>
</evidence>
<name>A0A1Q2YGA8_9ASCO</name>
<dbReference type="EMBL" id="BDGI01000072">
    <property type="protein sequence ID" value="GAV28579.1"/>
    <property type="molecule type" value="Genomic_DNA"/>
</dbReference>
<feature type="region of interest" description="Disordered" evidence="1">
    <location>
        <begin position="683"/>
        <end position="743"/>
    </location>
</feature>
<sequence>MKFPEYLLQKKFPSYAWCVFLLSSFSFYCYRNIFLQSEIGFKLPTVNLVSALNHFEVFAVLPSTERFDLYVSLAKTFEAYKDDYLTHYKDYILLLNSYLILGESQIALKYYAYKYYLNDEYKETDSFVLGSPIVEFNQNFNNPVELSTNREHNLINKYYHNFGMKNNKESCEMFFNDYIFPLYKSQSGWKEVQVAKAMSTILNQWTLAKRLQIVCFIGSLILIVISLLCFAISKTKPKILMKSAWGYVLAISYFLVFAAMLVLTFICLSITIVTYRSNLNFKGLHNTSFNILQLAWLSFIGYISMCWVVNLRIKNDMLDREKELDNENDSLKGHLLALLKTSPSSQDSTSILDTSRKDAQTSGVKDLLNSGFNAVRPILTTVKHLMTPGKELLYDDETGNPSGSHSISVESYNGPTTEDIERIIHYTNNLSTLNTAATNLNEPLAVTKEVLNEQAVASDSKKASSKEPFTNFNGLNVVSAISTSHPDCSPFTKSSATGSTDYKSDLRCSKESISKSLEEKRAGFYQHAGFILSTKSDGESFISERPSRLELSNKLYYKKSTKAPLTRASINSGHLQHEVNTKSEDVNINSGTTATPDTNIEWEKKFGLSSSKSNAETVQVTPTGETRSHHSAVSSKNSEREKASSLKQLASGGTIKSAAESKNILEVSPKTRSKSKYEFFLPSTGETSEYTETSVTSEEDISMSSSAEEIDPGTASGKDGDQQESVFSVDRIIREQSLKQKKK</sequence>
<comment type="caution">
    <text evidence="3">The sequence shown here is derived from an EMBL/GenBank/DDBJ whole genome shotgun (WGS) entry which is preliminary data.</text>
</comment>
<feature type="transmembrane region" description="Helical" evidence="2">
    <location>
        <begin position="294"/>
        <end position="313"/>
    </location>
</feature>
<reference evidence="3 4" key="1">
    <citation type="submission" date="2016-08" db="EMBL/GenBank/DDBJ databases">
        <title>Whole genome shotgun sequence of Pichia membranifaciens KS47-1.</title>
        <authorList>
            <person name="Konishi M."/>
            <person name="Ishida M."/>
            <person name="Arakawa T."/>
            <person name="Kato Y."/>
            <person name="Horiuchi J."/>
        </authorList>
    </citation>
    <scope>NUCLEOTIDE SEQUENCE [LARGE SCALE GENOMIC DNA]</scope>
    <source>
        <strain evidence="3 4">KS47-1</strain>
    </source>
</reference>
<keyword evidence="2" id="KW-1133">Transmembrane helix</keyword>
<feature type="transmembrane region" description="Helical" evidence="2">
    <location>
        <begin position="12"/>
        <end position="30"/>
    </location>
</feature>
<dbReference type="AlphaFoldDB" id="A0A1Q2YGA8"/>
<feature type="compositionally biased region" description="Polar residues" evidence="1">
    <location>
        <begin position="608"/>
        <end position="636"/>
    </location>
</feature>
<dbReference type="OrthoDB" id="3989068at2759"/>
<feature type="transmembrane region" description="Helical" evidence="2">
    <location>
        <begin position="91"/>
        <end position="112"/>
    </location>
</feature>
<evidence type="ECO:0000313" key="3">
    <source>
        <dbReference type="EMBL" id="GAV28579.1"/>
    </source>
</evidence>
<gene>
    <name evidence="3" type="ORF">PMKS-002050</name>
</gene>
<organism evidence="3 4">
    <name type="scientific">Pichia membranifaciens</name>
    <dbReference type="NCBI Taxonomy" id="4926"/>
    <lineage>
        <taxon>Eukaryota</taxon>
        <taxon>Fungi</taxon>
        <taxon>Dikarya</taxon>
        <taxon>Ascomycota</taxon>
        <taxon>Saccharomycotina</taxon>
        <taxon>Pichiomycetes</taxon>
        <taxon>Pichiales</taxon>
        <taxon>Pichiaceae</taxon>
        <taxon>Pichia</taxon>
    </lineage>
</organism>
<keyword evidence="4" id="KW-1185">Reference proteome</keyword>
<proteinExistence type="predicted"/>
<feature type="region of interest" description="Disordered" evidence="1">
    <location>
        <begin position="607"/>
        <end position="654"/>
    </location>
</feature>
<feature type="transmembrane region" description="Helical" evidence="2">
    <location>
        <begin position="244"/>
        <end position="274"/>
    </location>
</feature>
<protein>
    <submittedName>
        <fullName evidence="3">Uncharacterized protein</fullName>
    </submittedName>
</protein>
<evidence type="ECO:0000256" key="1">
    <source>
        <dbReference type="SAM" id="MobiDB-lite"/>
    </source>
</evidence>
<feature type="compositionally biased region" description="Low complexity" evidence="1">
    <location>
        <begin position="683"/>
        <end position="696"/>
    </location>
</feature>
<accession>A0A1Q2YGA8</accession>
<dbReference type="Proteomes" id="UP000186136">
    <property type="component" value="Unassembled WGS sequence"/>
</dbReference>
<feature type="transmembrane region" description="Helical" evidence="2">
    <location>
        <begin position="211"/>
        <end position="232"/>
    </location>
</feature>
<feature type="compositionally biased region" description="Basic and acidic residues" evidence="1">
    <location>
        <begin position="731"/>
        <end position="743"/>
    </location>
</feature>
<keyword evidence="2" id="KW-0812">Transmembrane</keyword>